<reference evidence="3 5" key="3">
    <citation type="journal article" date="2022" name="Microbiol. Resour. Announc.">
        <title>Complete Genome Sequences of Thermus Strains Isolated from Senami Hot Spring in Japan.</title>
        <authorList>
            <person name="Miyazaki K."/>
        </authorList>
    </citation>
    <scope>NUCLEOTIDE SEQUENCE [LARGE SCALE GENOMIC DNA]</scope>
    <source>
        <strain evidence="3 5">SNM4-1</strain>
        <plasmid evidence="3 5">pTbrSNM4-1b</plasmid>
    </source>
</reference>
<dbReference type="InterPro" id="IPR014757">
    <property type="entry name" value="Tscrpt_reg_IclR_C"/>
</dbReference>
<dbReference type="Proteomes" id="UP000831120">
    <property type="component" value="Plasmid pTbrSNM4-1b"/>
</dbReference>
<geneLocation type="plasmid" evidence="3 5">
    <name>pTbrSNM4-1b</name>
</geneLocation>
<dbReference type="PANTHER" id="PTHR30136:SF35">
    <property type="entry name" value="HTH-TYPE TRANSCRIPTIONAL REGULATOR RV1719"/>
    <property type="match status" value="1"/>
</dbReference>
<geneLocation type="plasmid" evidence="2">
    <name>pTB1</name>
</geneLocation>
<dbReference type="AlphaFoldDB" id="A0A1J0LWD2"/>
<accession>A0A1J0LWD2</accession>
<dbReference type="SUPFAM" id="SSF55781">
    <property type="entry name" value="GAF domain-like"/>
    <property type="match status" value="1"/>
</dbReference>
<evidence type="ECO:0000313" key="5">
    <source>
        <dbReference type="Proteomes" id="UP000831120"/>
    </source>
</evidence>
<dbReference type="EMBL" id="CP016313">
    <property type="protein sequence ID" value="APD10442.1"/>
    <property type="molecule type" value="Genomic_DNA"/>
</dbReference>
<gene>
    <name evidence="2" type="ORF">A0O31_02417</name>
    <name evidence="3" type="ORF">TbrSNM41_24500</name>
</gene>
<keyword evidence="2" id="KW-0614">Plasmid</keyword>
<organism evidence="2 4">
    <name type="scientific">Thermus brockianus</name>
    <dbReference type="NCBI Taxonomy" id="56956"/>
    <lineage>
        <taxon>Bacteria</taxon>
        <taxon>Thermotogati</taxon>
        <taxon>Deinococcota</taxon>
        <taxon>Deinococci</taxon>
        <taxon>Thermales</taxon>
        <taxon>Thermaceae</taxon>
        <taxon>Thermus</taxon>
    </lineage>
</organism>
<evidence type="ECO:0000313" key="2">
    <source>
        <dbReference type="EMBL" id="APD10442.1"/>
    </source>
</evidence>
<dbReference type="GO" id="GO:0003677">
    <property type="term" value="F:DNA binding"/>
    <property type="evidence" value="ECO:0007669"/>
    <property type="project" value="TreeGrafter"/>
</dbReference>
<evidence type="ECO:0000259" key="1">
    <source>
        <dbReference type="PROSITE" id="PS51078"/>
    </source>
</evidence>
<dbReference type="KEGG" id="tbc:A0O31_02417"/>
<dbReference type="OrthoDB" id="31778at2"/>
<dbReference type="Gene3D" id="3.30.450.40">
    <property type="match status" value="1"/>
</dbReference>
<reference evidence="2" key="2">
    <citation type="journal article" date="2017" name="Stand. Genomic Sci.">
        <title>Complete genome sequence of Thermus brockianus GE-1 reveals key enzymes of xylan/xylose metabolism.</title>
        <authorList>
            <person name="Schaefers C."/>
            <person name="Blank S."/>
            <person name="Wiebusch S."/>
            <person name="Elleuche S."/>
            <person name="Antranikian G."/>
        </authorList>
    </citation>
    <scope>NUCLEOTIDE SEQUENCE</scope>
    <source>
        <strain evidence="2">GE-1</strain>
        <plasmid evidence="2">pTB1</plasmid>
    </source>
</reference>
<proteinExistence type="predicted"/>
<name>A0A1J0LWD2_THEBO</name>
<evidence type="ECO:0000313" key="4">
    <source>
        <dbReference type="Proteomes" id="UP000182993"/>
    </source>
</evidence>
<evidence type="ECO:0000313" key="3">
    <source>
        <dbReference type="EMBL" id="BDG17716.1"/>
    </source>
</evidence>
<geneLocation type="plasmid" evidence="4">
    <name>ptb1</name>
</geneLocation>
<reference evidence="4" key="1">
    <citation type="submission" date="2016-06" db="EMBL/GenBank/DDBJ databases">
        <title>Whole genome sequencing of Thermus brockianus strain GE-1.</title>
        <authorList>
            <person name="Schaefers C."/>
            <person name="Blank S."/>
            <person name="Wiebusch S."/>
            <person name="Elleuche S."/>
            <person name="Antranikian G."/>
        </authorList>
    </citation>
    <scope>NUCLEOTIDE SEQUENCE [LARGE SCALE GENOMIC DNA]</scope>
    <source>
        <strain evidence="4">GE-1</strain>
        <plasmid evidence="4">ptb1</plasmid>
    </source>
</reference>
<dbReference type="InterPro" id="IPR029016">
    <property type="entry name" value="GAF-like_dom_sf"/>
</dbReference>
<dbReference type="GO" id="GO:0045892">
    <property type="term" value="P:negative regulation of DNA-templated transcription"/>
    <property type="evidence" value="ECO:0007669"/>
    <property type="project" value="TreeGrafter"/>
</dbReference>
<dbReference type="RefSeq" id="WP_071678129.1">
    <property type="nucleotide sequence ID" value="NZ_AP025594.1"/>
</dbReference>
<feature type="domain" description="IclR-ED" evidence="1">
    <location>
        <begin position="61"/>
        <end position="256"/>
    </location>
</feature>
<dbReference type="PROSITE" id="PS51078">
    <property type="entry name" value="ICLR_ED"/>
    <property type="match status" value="1"/>
</dbReference>
<protein>
    <submittedName>
        <fullName evidence="2">IclR family transcriptional regulator</fullName>
    </submittedName>
</protein>
<dbReference type="EMBL" id="AP025594">
    <property type="protein sequence ID" value="BDG17716.1"/>
    <property type="molecule type" value="Genomic_DNA"/>
</dbReference>
<sequence length="260" mass="28302">MPRSSFHLPLRALKALYAHPLGLRPTELAKSLSVSPRSLAKALEALRVEGFAARDPLTGRWVLRYPHPFIPIPEAPDDPFFYQELAHEAFSRTGLRAYVLTVRPWGLHVEATSGNRGQRLWPFRDERRPVTGHAHASAGGKAILAFLREEALRAHLQRFPPKPLTPRTLSTVAAVQADLGQVRQLGFARARGEAIPDRCGLAVPLRAATGEAFAALGLSLPMGDPCVFEAPEAPKACRACRALAPALKEVVAELWPSSAA</sequence>
<dbReference type="GO" id="GO:0003700">
    <property type="term" value="F:DNA-binding transcription factor activity"/>
    <property type="evidence" value="ECO:0007669"/>
    <property type="project" value="TreeGrafter"/>
</dbReference>
<dbReference type="Pfam" id="PF01614">
    <property type="entry name" value="IclR_C"/>
    <property type="match status" value="1"/>
</dbReference>
<dbReference type="Proteomes" id="UP000182993">
    <property type="component" value="Plasmid pTB1"/>
</dbReference>
<dbReference type="PANTHER" id="PTHR30136">
    <property type="entry name" value="HELIX-TURN-HELIX TRANSCRIPTIONAL REGULATOR, ICLR FAMILY"/>
    <property type="match status" value="1"/>
</dbReference>
<keyword evidence="5" id="KW-1185">Reference proteome</keyword>
<dbReference type="InterPro" id="IPR050707">
    <property type="entry name" value="HTH_MetabolicPath_Reg"/>
</dbReference>